<dbReference type="GO" id="GO:0005524">
    <property type="term" value="F:ATP binding"/>
    <property type="evidence" value="ECO:0007669"/>
    <property type="project" value="InterPro"/>
</dbReference>
<dbReference type="SMART" id="SM00382">
    <property type="entry name" value="AAA"/>
    <property type="match status" value="1"/>
</dbReference>
<gene>
    <name evidence="2" type="ORF">FSBG_00128</name>
</gene>
<dbReference type="Pfam" id="PF03796">
    <property type="entry name" value="DnaB_C"/>
    <property type="match status" value="1"/>
</dbReference>
<dbReference type="InterPro" id="IPR003593">
    <property type="entry name" value="AAA+_ATPase"/>
</dbReference>
<dbReference type="GO" id="GO:0043139">
    <property type="term" value="F:5'-3' DNA helicase activity"/>
    <property type="evidence" value="ECO:0007669"/>
    <property type="project" value="InterPro"/>
</dbReference>
<dbReference type="AlphaFoldDB" id="E5BEV0"/>
<dbReference type="Proteomes" id="UP000002975">
    <property type="component" value="Unassembled WGS sequence"/>
</dbReference>
<evidence type="ECO:0000313" key="2">
    <source>
        <dbReference type="EMBL" id="EFS20631.1"/>
    </source>
</evidence>
<dbReference type="HOGENOM" id="CLU_975755_0_0_0"/>
<feature type="domain" description="SF4 helicase" evidence="1">
    <location>
        <begin position="1"/>
        <end position="266"/>
    </location>
</feature>
<keyword evidence="3" id="KW-1185">Reference proteome</keyword>
<proteinExistence type="predicted"/>
<dbReference type="BioCyc" id="FSP469605-HMP:GTSP-129-MONOMER"/>
<dbReference type="InterPro" id="IPR007694">
    <property type="entry name" value="DNA_helicase_DnaB-like_C"/>
</dbReference>
<dbReference type="PANTHER" id="PTHR12873">
    <property type="entry name" value="T7-LIKE MITOCHONDRIAL DNA HELICASE"/>
    <property type="match status" value="1"/>
</dbReference>
<dbReference type="PANTHER" id="PTHR12873:SF6">
    <property type="entry name" value="TOPRIM DOMAIN-CONTAINING PROTEIN"/>
    <property type="match status" value="1"/>
</dbReference>
<dbReference type="InterPro" id="IPR027032">
    <property type="entry name" value="Twinkle-like"/>
</dbReference>
<organism evidence="2 3">
    <name type="scientific">Fusobacterium gonidiaformans 3-1-5R</name>
    <dbReference type="NCBI Taxonomy" id="469605"/>
    <lineage>
        <taxon>Bacteria</taxon>
        <taxon>Fusobacteriati</taxon>
        <taxon>Fusobacteriota</taxon>
        <taxon>Fusobacteriia</taxon>
        <taxon>Fusobacteriales</taxon>
        <taxon>Fusobacteriaceae</taxon>
        <taxon>Fusobacterium</taxon>
    </lineage>
</organism>
<evidence type="ECO:0000259" key="1">
    <source>
        <dbReference type="PROSITE" id="PS51199"/>
    </source>
</evidence>
<dbReference type="GO" id="GO:0006260">
    <property type="term" value="P:DNA replication"/>
    <property type="evidence" value="ECO:0007669"/>
    <property type="project" value="InterPro"/>
</dbReference>
<dbReference type="EMBL" id="GG657971">
    <property type="protein sequence ID" value="EFS20631.1"/>
    <property type="molecule type" value="Genomic_DNA"/>
</dbReference>
<evidence type="ECO:0000313" key="3">
    <source>
        <dbReference type="Proteomes" id="UP000002975"/>
    </source>
</evidence>
<protein>
    <recommendedName>
        <fullName evidence="1">SF4 helicase domain-containing protein</fullName>
    </recommendedName>
</protein>
<name>E5BEV0_9FUSO</name>
<dbReference type="GO" id="GO:0003697">
    <property type="term" value="F:single-stranded DNA binding"/>
    <property type="evidence" value="ECO:0007669"/>
    <property type="project" value="InterPro"/>
</dbReference>
<dbReference type="InterPro" id="IPR027417">
    <property type="entry name" value="P-loop_NTPase"/>
</dbReference>
<dbReference type="Gene3D" id="3.40.50.300">
    <property type="entry name" value="P-loop containing nucleotide triphosphate hydrolases"/>
    <property type="match status" value="1"/>
</dbReference>
<dbReference type="OrthoDB" id="1038270at2"/>
<sequence>MSGGMRPGEVIIFTGNPGSGKSTFVNNLMANLVEQGIKVFTMQGEFRKEVFKTNICKILSRPGQIETFKHPLKDKLYGKISYEQEKKINTWLKGKITIHTEQTPTKADLIETMEQAYKKNGVKVFVIDNLMTINIDSADKYEAQKNLFIELQEFVKKYNVCLMIVAHPKKNIVKALDEVDDFIISGASEIVNLANAVVFLKRLSEDEVKKLQEQGFEASVGAILTKDRKYGDIRSKGFWNYEIKTGRFLDIKNPEKTKYKEYGWEKLEKKRLIVEMDNLPFLNEG</sequence>
<dbReference type="PROSITE" id="PS51199">
    <property type="entry name" value="SF4_HELICASE"/>
    <property type="match status" value="1"/>
</dbReference>
<dbReference type="SUPFAM" id="SSF52540">
    <property type="entry name" value="P-loop containing nucleoside triphosphate hydrolases"/>
    <property type="match status" value="1"/>
</dbReference>
<reference evidence="2 3" key="1">
    <citation type="submission" date="2009-02" db="EMBL/GenBank/DDBJ databases">
        <title>The Genome Sequence of Fusobacterium sp. 3_1_5R.</title>
        <authorList>
            <consortium name="The Broad Institute Genome Sequencing Platform"/>
            <person name="Ward D."/>
            <person name="Young S.K."/>
            <person name="Kodira C.D."/>
            <person name="Zeng Q."/>
            <person name="Koehrsen M."/>
            <person name="Alvarado L."/>
            <person name="Berlin A."/>
            <person name="Borenstein D."/>
            <person name="Chen Z."/>
            <person name="Engels R."/>
            <person name="Freedman E."/>
            <person name="Gellesch M."/>
            <person name="Goldberg J."/>
            <person name="Griggs A."/>
            <person name="Gujja S."/>
            <person name="Heiman D."/>
            <person name="Hepburn T."/>
            <person name="Howarth C."/>
            <person name="Jen D."/>
            <person name="Larson L."/>
            <person name="Lewis B."/>
            <person name="Mehta T."/>
            <person name="Park D."/>
            <person name="Pearson M."/>
            <person name="Roberts A."/>
            <person name="Saif S."/>
            <person name="Shea T."/>
            <person name="Shenoy N."/>
            <person name="Sisk P."/>
            <person name="Stolte C."/>
            <person name="Sykes S."/>
            <person name="Walk T."/>
            <person name="White J."/>
            <person name="Yandava C."/>
            <person name="Allen-Vercoe E."/>
            <person name="Strauss J."/>
            <person name="Ambrose C."/>
            <person name="Lander E."/>
            <person name="Nusbaum C."/>
            <person name="Galagan J."/>
            <person name="Birren B."/>
        </authorList>
    </citation>
    <scope>NUCLEOTIDE SEQUENCE [LARGE SCALE GENOMIC DNA]</scope>
    <source>
        <strain evidence="2 3">3_1_5R</strain>
    </source>
</reference>
<accession>E5BEV0</accession>